<dbReference type="EMBL" id="WVTB01000022">
    <property type="protein sequence ID" value="KAF3808237.1"/>
    <property type="molecule type" value="Genomic_DNA"/>
</dbReference>
<keyword evidence="1" id="KW-0812">Transmembrane</keyword>
<feature type="transmembrane region" description="Helical" evidence="1">
    <location>
        <begin position="101"/>
        <end position="118"/>
    </location>
</feature>
<dbReference type="AlphaFoldDB" id="A0A8H4CQW7"/>
<reference evidence="2" key="1">
    <citation type="journal article" date="2020" name="Phytopathology">
        <title>Genome sequence and comparative analysis of Colletotrichum gloeosporioides isolated from Liriodendron leaves.</title>
        <authorList>
            <person name="Fu F.F."/>
            <person name="Hao Z."/>
            <person name="Wang P."/>
            <person name="Lu Y."/>
            <person name="Xue L.J."/>
            <person name="Wei G."/>
            <person name="Tian Y."/>
            <person name="Baishi H."/>
            <person name="Xu H."/>
            <person name="Shi J."/>
            <person name="Cheng T."/>
            <person name="Wang G."/>
            <person name="Yi Y."/>
            <person name="Chen J."/>
        </authorList>
    </citation>
    <scope>NUCLEOTIDE SEQUENCE</scope>
    <source>
        <strain evidence="2">Lc1</strain>
    </source>
</reference>
<dbReference type="RefSeq" id="XP_045267396.1">
    <property type="nucleotide sequence ID" value="XM_045406850.1"/>
</dbReference>
<proteinExistence type="predicted"/>
<keyword evidence="1" id="KW-1133">Transmembrane helix</keyword>
<organism evidence="2 3">
    <name type="scientific">Colletotrichum gloeosporioides</name>
    <name type="common">Anthracnose fungus</name>
    <name type="synonym">Glomerella cingulata</name>
    <dbReference type="NCBI Taxonomy" id="474922"/>
    <lineage>
        <taxon>Eukaryota</taxon>
        <taxon>Fungi</taxon>
        <taxon>Dikarya</taxon>
        <taxon>Ascomycota</taxon>
        <taxon>Pezizomycotina</taxon>
        <taxon>Sordariomycetes</taxon>
        <taxon>Hypocreomycetidae</taxon>
        <taxon>Glomerellales</taxon>
        <taxon>Glomerellaceae</taxon>
        <taxon>Colletotrichum</taxon>
        <taxon>Colletotrichum gloeosporioides species complex</taxon>
    </lineage>
</organism>
<protein>
    <submittedName>
        <fullName evidence="2">Uncharacterized protein</fullName>
    </submittedName>
</protein>
<dbReference type="Proteomes" id="UP000613401">
    <property type="component" value="Unassembled WGS sequence"/>
</dbReference>
<comment type="caution">
    <text evidence="2">The sequence shown here is derived from an EMBL/GenBank/DDBJ whole genome shotgun (WGS) entry which is preliminary data.</text>
</comment>
<reference evidence="2" key="2">
    <citation type="submission" date="2020-03" db="EMBL/GenBank/DDBJ databases">
        <authorList>
            <person name="Fu F.-F."/>
            <person name="Chen J."/>
        </authorList>
    </citation>
    <scope>NUCLEOTIDE SEQUENCE</scope>
    <source>
        <strain evidence="2">Lc1</strain>
    </source>
</reference>
<name>A0A8H4CQW7_COLGL</name>
<evidence type="ECO:0000313" key="2">
    <source>
        <dbReference type="EMBL" id="KAF3808237.1"/>
    </source>
</evidence>
<gene>
    <name evidence="2" type="ORF">GCG54_00006855</name>
</gene>
<keyword evidence="3" id="KW-1185">Reference proteome</keyword>
<feature type="transmembrane region" description="Helical" evidence="1">
    <location>
        <begin position="12"/>
        <end position="30"/>
    </location>
</feature>
<dbReference type="GeneID" id="69014002"/>
<sequence>MAAKITDRFTFVPEFCLSLTAISLFLNISSRHYRLKLWEKGGAEGWNSSPSQPVCCDPDCSQPPKVPLVWSQDLVDATLAVAILSVILMIARFIMGFFGQFSQIFSLLYDGLLAFFWFHSLSSQASPDFSDMQHPSPLPWCLTWQCPEDLATPCRVTQASFVISALATLFYTARFIGTIVEVARVWRKTHRDDDQLITVQLDEDESMGREEAAAREKERYLYREALSPVLALFPEEAR</sequence>
<keyword evidence="1" id="KW-0472">Membrane</keyword>
<evidence type="ECO:0000313" key="3">
    <source>
        <dbReference type="Proteomes" id="UP000613401"/>
    </source>
</evidence>
<feature type="transmembrane region" description="Helical" evidence="1">
    <location>
        <begin position="74"/>
        <end position="95"/>
    </location>
</feature>
<evidence type="ECO:0000256" key="1">
    <source>
        <dbReference type="SAM" id="Phobius"/>
    </source>
</evidence>
<accession>A0A8H4CQW7</accession>